<keyword evidence="4" id="KW-0804">Transcription</keyword>
<protein>
    <submittedName>
        <fullName evidence="6">LysR family transcriptional regulator</fullName>
    </submittedName>
</protein>
<reference evidence="6 7" key="1">
    <citation type="submission" date="2020-11" db="EMBL/GenBank/DDBJ databases">
        <title>WGS of Herminiimonas contaminans strain Marseille-Q4544 isolated from planarians Schmidtea mediterranea.</title>
        <authorList>
            <person name="Kangale L."/>
        </authorList>
    </citation>
    <scope>NUCLEOTIDE SEQUENCE [LARGE SCALE GENOMIC DNA]</scope>
    <source>
        <strain evidence="6 7">Marseille-Q4544</strain>
    </source>
</reference>
<dbReference type="Pfam" id="PF00126">
    <property type="entry name" value="HTH_1"/>
    <property type="match status" value="1"/>
</dbReference>
<dbReference type="PANTHER" id="PTHR30126">
    <property type="entry name" value="HTH-TYPE TRANSCRIPTIONAL REGULATOR"/>
    <property type="match status" value="1"/>
</dbReference>
<proteinExistence type="inferred from homology"/>
<keyword evidence="7" id="KW-1185">Reference proteome</keyword>
<keyword evidence="3" id="KW-0238">DNA-binding</keyword>
<organism evidence="6 7">
    <name type="scientific">Herminiimonas contaminans</name>
    <dbReference type="NCBI Taxonomy" id="1111140"/>
    <lineage>
        <taxon>Bacteria</taxon>
        <taxon>Pseudomonadati</taxon>
        <taxon>Pseudomonadota</taxon>
        <taxon>Betaproteobacteria</taxon>
        <taxon>Burkholderiales</taxon>
        <taxon>Oxalobacteraceae</taxon>
        <taxon>Herminiimonas</taxon>
    </lineage>
</organism>
<dbReference type="Pfam" id="PF03466">
    <property type="entry name" value="LysR_substrate"/>
    <property type="match status" value="1"/>
</dbReference>
<dbReference type="InterPro" id="IPR005119">
    <property type="entry name" value="LysR_subst-bd"/>
</dbReference>
<dbReference type="Proteomes" id="UP000657372">
    <property type="component" value="Unassembled WGS sequence"/>
</dbReference>
<keyword evidence="2" id="KW-0805">Transcription regulation</keyword>
<evidence type="ECO:0000259" key="5">
    <source>
        <dbReference type="PROSITE" id="PS50931"/>
    </source>
</evidence>
<dbReference type="InterPro" id="IPR036390">
    <property type="entry name" value="WH_DNA-bd_sf"/>
</dbReference>
<evidence type="ECO:0000256" key="4">
    <source>
        <dbReference type="ARBA" id="ARBA00023163"/>
    </source>
</evidence>
<dbReference type="Gene3D" id="3.40.190.10">
    <property type="entry name" value="Periplasmic binding protein-like II"/>
    <property type="match status" value="2"/>
</dbReference>
<dbReference type="InterPro" id="IPR036388">
    <property type="entry name" value="WH-like_DNA-bd_sf"/>
</dbReference>
<dbReference type="EMBL" id="JADOEL010000012">
    <property type="protein sequence ID" value="MBF8178868.1"/>
    <property type="molecule type" value="Genomic_DNA"/>
</dbReference>
<evidence type="ECO:0000256" key="1">
    <source>
        <dbReference type="ARBA" id="ARBA00009437"/>
    </source>
</evidence>
<evidence type="ECO:0000313" key="7">
    <source>
        <dbReference type="Proteomes" id="UP000657372"/>
    </source>
</evidence>
<evidence type="ECO:0000313" key="6">
    <source>
        <dbReference type="EMBL" id="MBF8178868.1"/>
    </source>
</evidence>
<comment type="caution">
    <text evidence="6">The sequence shown here is derived from an EMBL/GenBank/DDBJ whole genome shotgun (WGS) entry which is preliminary data.</text>
</comment>
<feature type="domain" description="HTH lysR-type" evidence="5">
    <location>
        <begin position="1"/>
        <end position="57"/>
    </location>
</feature>
<accession>A0ABS0EVJ2</accession>
<dbReference type="SUPFAM" id="SSF53850">
    <property type="entry name" value="Periplasmic binding protein-like II"/>
    <property type="match status" value="1"/>
</dbReference>
<dbReference type="SUPFAM" id="SSF46785">
    <property type="entry name" value="Winged helix' DNA-binding domain"/>
    <property type="match status" value="1"/>
</dbReference>
<dbReference type="RefSeq" id="WP_195876055.1">
    <property type="nucleotide sequence ID" value="NZ_JADOEL010000012.1"/>
</dbReference>
<comment type="similarity">
    <text evidence="1">Belongs to the LysR transcriptional regulatory family.</text>
</comment>
<dbReference type="PROSITE" id="PS50931">
    <property type="entry name" value="HTH_LYSR"/>
    <property type="match status" value="1"/>
</dbReference>
<dbReference type="Gene3D" id="1.10.10.10">
    <property type="entry name" value="Winged helix-like DNA-binding domain superfamily/Winged helix DNA-binding domain"/>
    <property type="match status" value="1"/>
</dbReference>
<gene>
    <name evidence="6" type="ORF">IXC47_14355</name>
</gene>
<evidence type="ECO:0000256" key="2">
    <source>
        <dbReference type="ARBA" id="ARBA00023015"/>
    </source>
</evidence>
<dbReference type="PANTHER" id="PTHR30126:SF40">
    <property type="entry name" value="HTH-TYPE TRANSCRIPTIONAL REGULATOR GLTR"/>
    <property type="match status" value="1"/>
</dbReference>
<dbReference type="InterPro" id="IPR000847">
    <property type="entry name" value="LysR_HTH_N"/>
</dbReference>
<evidence type="ECO:0000256" key="3">
    <source>
        <dbReference type="ARBA" id="ARBA00023125"/>
    </source>
</evidence>
<dbReference type="CDD" id="cd08442">
    <property type="entry name" value="PBP2_YofA_SoxR_like"/>
    <property type="match status" value="1"/>
</dbReference>
<sequence length="298" mass="32300">MDLKSLRLFLAVAETGSFVAAAERHHTVQSNVTAHIKKLEDEVGAQLIERGVRARPSSAGFTLMAYAERMLQAHDEALALFKGGNVSGSLRVGAMETTTALRLPPLLTQFHADHPEVDLKLTTGPTAKLVAGLNEGRFDCVFIAGKLENPRLYQSKAYREELVLVSATPMKSMPSADTLRASTFLVFGQGCSYRQRVDVLLADSGVFSSRMVDFGSLDAILGCVGAGMGYALMPKVVFDAHKHRFPIYSLKLPQRLGVVDTYFVAAERTGWTPALTSFADALRASVTPKQLEGKIAVL</sequence>
<name>A0ABS0EVJ2_9BURK</name>